<feature type="region of interest" description="Disordered" evidence="1">
    <location>
        <begin position="246"/>
        <end position="329"/>
    </location>
</feature>
<dbReference type="Pfam" id="PF03833">
    <property type="entry name" value="PolC_DP2_N"/>
    <property type="match status" value="1"/>
</dbReference>
<reference evidence="3" key="1">
    <citation type="submission" date="2013-08" db="EMBL/GenBank/DDBJ databases">
        <authorList>
            <person name="Mendez C."/>
            <person name="Richter M."/>
            <person name="Ferrer M."/>
            <person name="Sanchez J."/>
        </authorList>
    </citation>
    <scope>NUCLEOTIDE SEQUENCE</scope>
</reference>
<organism evidence="3">
    <name type="scientific">mine drainage metagenome</name>
    <dbReference type="NCBI Taxonomy" id="410659"/>
    <lineage>
        <taxon>unclassified sequences</taxon>
        <taxon>metagenomes</taxon>
        <taxon>ecological metagenomes</taxon>
    </lineage>
</organism>
<dbReference type="InterPro" id="IPR016033">
    <property type="entry name" value="PolC_DP2_N"/>
</dbReference>
<dbReference type="EMBL" id="AUZZ01006553">
    <property type="protein sequence ID" value="EQD45934.1"/>
    <property type="molecule type" value="Genomic_DNA"/>
</dbReference>
<name>T1AZ60_9ZZZZ</name>
<protein>
    <submittedName>
        <fullName evidence="3">Protein containing DNA polymerase II large subunit DP2</fullName>
        <ecNumber evidence="3">2.7.7.7</ecNumber>
    </submittedName>
</protein>
<dbReference type="EC" id="2.7.7.7" evidence="3"/>
<evidence type="ECO:0000256" key="1">
    <source>
        <dbReference type="SAM" id="MobiDB-lite"/>
    </source>
</evidence>
<dbReference type="PANTHER" id="PTHR42210">
    <property type="entry name" value="DNA POLYMERASE II LARGE SUBUNIT"/>
    <property type="match status" value="1"/>
</dbReference>
<proteinExistence type="predicted"/>
<reference evidence="3" key="2">
    <citation type="journal article" date="2014" name="ISME J.">
        <title>Microbial stratification in low pH oxic and suboxic macroscopic growths along an acid mine drainage.</title>
        <authorList>
            <person name="Mendez-Garcia C."/>
            <person name="Mesa V."/>
            <person name="Sprenger R.R."/>
            <person name="Richter M."/>
            <person name="Diez M.S."/>
            <person name="Solano J."/>
            <person name="Bargiela R."/>
            <person name="Golyshina O.V."/>
            <person name="Manteca A."/>
            <person name="Ramos J.L."/>
            <person name="Gallego J.R."/>
            <person name="Llorente I."/>
            <person name="Martins Dos Santos V.A."/>
            <person name="Jensen O.N."/>
            <person name="Pelaez A.I."/>
            <person name="Sanchez J."/>
            <person name="Ferrer M."/>
        </authorList>
    </citation>
    <scope>NUCLEOTIDE SEQUENCE</scope>
</reference>
<dbReference type="InterPro" id="IPR004475">
    <property type="entry name" value="PolC_DP2"/>
</dbReference>
<dbReference type="AlphaFoldDB" id="T1AZ60"/>
<dbReference type="PANTHER" id="PTHR42210:SF1">
    <property type="entry name" value="DNA POLYMERASE II LARGE SUBUNIT"/>
    <property type="match status" value="1"/>
</dbReference>
<dbReference type="GO" id="GO:0003677">
    <property type="term" value="F:DNA binding"/>
    <property type="evidence" value="ECO:0007669"/>
    <property type="project" value="InterPro"/>
</dbReference>
<gene>
    <name evidence="3" type="ORF">B2A_09080</name>
</gene>
<evidence type="ECO:0000313" key="3">
    <source>
        <dbReference type="EMBL" id="EQD45934.1"/>
    </source>
</evidence>
<feature type="compositionally biased region" description="Low complexity" evidence="1">
    <location>
        <begin position="256"/>
        <end position="292"/>
    </location>
</feature>
<evidence type="ECO:0000259" key="2">
    <source>
        <dbReference type="Pfam" id="PF03833"/>
    </source>
</evidence>
<dbReference type="GO" id="GO:0006260">
    <property type="term" value="P:DNA replication"/>
    <property type="evidence" value="ECO:0007669"/>
    <property type="project" value="InterPro"/>
</dbReference>
<sequence>MEAYFASIEAEVDRAYRVATRARQEGFDPETSPEIPRAQDMAMRVEKLLAHLGVDGISREIRTLAESLPREEVAVRIARRLAADTSRGGTVENRVDTALRVGLAILTEGILVAPLEGLAEVHLRESADGPYIELYYAGPIRAAGGTAQALSVLLADIVRRDLGLAAYRPEREEVERYQEEIPLYKYYQHLQYVPTAEEIAQVVQHVPVAISGESTEGDAEVSAFRNLARVPTNGIRGGACLVIARGSARKRRRSGRPSTSSDWTAGSSSPTWATTRPTTRTSRRPSTSRIRSGAAPSWPTRVGRAGSGSSTAAPGRRAWPPAPSIRRRW</sequence>
<feature type="domain" description="DNA polymerase II large subunit DP2 N-terminal" evidence="2">
    <location>
        <begin position="4"/>
        <end position="253"/>
    </location>
</feature>
<comment type="caution">
    <text evidence="3">The sequence shown here is derived from an EMBL/GenBank/DDBJ whole genome shotgun (WGS) entry which is preliminary data.</text>
</comment>
<keyword evidence="3" id="KW-0548">Nucleotidyltransferase</keyword>
<accession>T1AZ60</accession>
<dbReference type="GO" id="GO:0003887">
    <property type="term" value="F:DNA-directed DNA polymerase activity"/>
    <property type="evidence" value="ECO:0007669"/>
    <property type="project" value="UniProtKB-EC"/>
</dbReference>
<keyword evidence="3" id="KW-0808">Transferase</keyword>